<dbReference type="Proteomes" id="UP000035720">
    <property type="component" value="Unassembled WGS sequence"/>
</dbReference>
<dbReference type="AlphaFoldDB" id="A0A077MGS6"/>
<sequence>MAPFRRTESESGTVVMLYYHCEPQVFHACVPQPGTRLPHRVRASGAGHDSGTPGSRCWRGT</sequence>
<feature type="region of interest" description="Disordered" evidence="1">
    <location>
        <begin position="40"/>
        <end position="61"/>
    </location>
</feature>
<evidence type="ECO:0000313" key="2">
    <source>
        <dbReference type="EMBL" id="CCI54732.1"/>
    </source>
</evidence>
<accession>A0A077MGS6</accession>
<evidence type="ECO:0000313" key="3">
    <source>
        <dbReference type="Proteomes" id="UP000035720"/>
    </source>
</evidence>
<organism evidence="2 3">
    <name type="scientific">Nostocoides jenkinsii Ben 74</name>
    <dbReference type="NCBI Taxonomy" id="1193518"/>
    <lineage>
        <taxon>Bacteria</taxon>
        <taxon>Bacillati</taxon>
        <taxon>Actinomycetota</taxon>
        <taxon>Actinomycetes</taxon>
        <taxon>Micrococcales</taxon>
        <taxon>Intrasporangiaceae</taxon>
        <taxon>Nostocoides</taxon>
    </lineage>
</organism>
<gene>
    <name evidence="2" type="ORF">BN13_800033</name>
</gene>
<dbReference type="EMBL" id="CAJC01000195">
    <property type="protein sequence ID" value="CCI54732.1"/>
    <property type="molecule type" value="Genomic_DNA"/>
</dbReference>
<proteinExistence type="predicted"/>
<reference evidence="2 3" key="1">
    <citation type="journal article" date="2013" name="ISME J.">
        <title>A metabolic model for members of the genus Tetrasphaera involved in enhanced biological phosphorus removal.</title>
        <authorList>
            <person name="Kristiansen R."/>
            <person name="Nguyen H.T.T."/>
            <person name="Saunders A.M."/>
            <person name="Nielsen J.L."/>
            <person name="Wimmer R."/>
            <person name="Le V.Q."/>
            <person name="McIlroy S.J."/>
            <person name="Petrovski S."/>
            <person name="Seviour R.J."/>
            <person name="Calteau A."/>
            <person name="Nielsen K.L."/>
            <person name="Nielsen P.H."/>
        </authorList>
    </citation>
    <scope>NUCLEOTIDE SEQUENCE [LARGE SCALE GENOMIC DNA]</scope>
    <source>
        <strain evidence="2 3">Ben 74</strain>
    </source>
</reference>
<keyword evidence="3" id="KW-1185">Reference proteome</keyword>
<comment type="caution">
    <text evidence="2">The sequence shown here is derived from an EMBL/GenBank/DDBJ whole genome shotgun (WGS) entry which is preliminary data.</text>
</comment>
<protein>
    <submittedName>
        <fullName evidence="2">Uncharacterized protein</fullName>
    </submittedName>
</protein>
<name>A0A077MGS6_9MICO</name>
<evidence type="ECO:0000256" key="1">
    <source>
        <dbReference type="SAM" id="MobiDB-lite"/>
    </source>
</evidence>